<dbReference type="Proteomes" id="UP001571110">
    <property type="component" value="Unassembled WGS sequence"/>
</dbReference>
<reference evidence="2 3" key="1">
    <citation type="submission" date="2024-06" db="EMBL/GenBank/DDBJ databases">
        <title>Genetic profile and toxigenic potential of Bacillus cereus isolates from a Norwegian ice cream production plant,.</title>
        <authorList>
            <person name="Lindback T."/>
            <person name="Llarena A.-K."/>
            <person name="O'Sullivan K."/>
            <person name="Monshaugen M."/>
            <person name="Holmemo C.W."/>
            <person name="Aspholm M."/>
        </authorList>
    </citation>
    <scope>NUCLEOTIDE SEQUENCE [LARGE SCALE GENOMIC DNA]</scope>
    <source>
        <strain evidence="2 3">NVH-YM330</strain>
    </source>
</reference>
<organism evidence="2 3">
    <name type="scientific">Bacillus mobilis</name>
    <dbReference type="NCBI Taxonomy" id="2026190"/>
    <lineage>
        <taxon>Bacteria</taxon>
        <taxon>Bacillati</taxon>
        <taxon>Bacillota</taxon>
        <taxon>Bacilli</taxon>
        <taxon>Bacillales</taxon>
        <taxon>Bacillaceae</taxon>
        <taxon>Bacillus</taxon>
        <taxon>Bacillus cereus group</taxon>
    </lineage>
</organism>
<keyword evidence="3" id="KW-1185">Reference proteome</keyword>
<evidence type="ECO:0000313" key="2">
    <source>
        <dbReference type="EMBL" id="MFA2794678.1"/>
    </source>
</evidence>
<feature type="domain" description="YubB ferredoxin-like" evidence="1">
    <location>
        <begin position="31"/>
        <end position="87"/>
    </location>
</feature>
<dbReference type="Pfam" id="PF18406">
    <property type="entry name" value="DUF1281_C"/>
    <property type="match status" value="1"/>
</dbReference>
<proteinExistence type="predicted"/>
<dbReference type="InterPro" id="IPR041329">
    <property type="entry name" value="YubB_C"/>
</dbReference>
<gene>
    <name evidence="2" type="ORF">AB1I70_25625</name>
</gene>
<comment type="caution">
    <text evidence="2">The sequence shown here is derived from an EMBL/GenBank/DDBJ whole genome shotgun (WGS) entry which is preliminary data.</text>
</comment>
<protein>
    <recommendedName>
        <fullName evidence="1">YubB ferredoxin-like domain-containing protein</fullName>
    </recommendedName>
</protein>
<evidence type="ECO:0000259" key="1">
    <source>
        <dbReference type="Pfam" id="PF18406"/>
    </source>
</evidence>
<evidence type="ECO:0000313" key="3">
    <source>
        <dbReference type="Proteomes" id="UP001571110"/>
    </source>
</evidence>
<sequence length="104" mass="12290">MKGNEKERMSFLVSEVKAPKNYDGSLYIRQTAEEIFLLFETRWSPDEHWFQEACEKFPTLEIELIHVEENEGIAGRMWNDGGNVKSILAYRDEDRHAYNQIVYS</sequence>
<dbReference type="RefSeq" id="WP_001998776.1">
    <property type="nucleotide sequence ID" value="NZ_JAJESE010000294.1"/>
</dbReference>
<accession>A0ABV4S2M3</accession>
<name>A0ABV4S2M3_9BACI</name>
<dbReference type="EMBL" id="JBFDTY010000010">
    <property type="protein sequence ID" value="MFA2794678.1"/>
    <property type="molecule type" value="Genomic_DNA"/>
</dbReference>